<keyword evidence="2" id="KW-1185">Reference proteome</keyword>
<dbReference type="EMBL" id="CAJNDS010000313">
    <property type="protein sequence ID" value="CAE7042237.1"/>
    <property type="molecule type" value="Genomic_DNA"/>
</dbReference>
<evidence type="ECO:0000313" key="2">
    <source>
        <dbReference type="Proteomes" id="UP000604046"/>
    </source>
</evidence>
<reference evidence="1" key="1">
    <citation type="submission" date="2021-02" db="EMBL/GenBank/DDBJ databases">
        <authorList>
            <person name="Dougan E. K."/>
            <person name="Rhodes N."/>
            <person name="Thang M."/>
            <person name="Chan C."/>
        </authorList>
    </citation>
    <scope>NUCLEOTIDE SEQUENCE</scope>
</reference>
<sequence>MEEESLPPLPVQIQKVSNLSEVKFPSRVSSDVLHLDSVKLYPHKGNLGAEGRMACAAQPRAAGVWRGALEGATPSAAAAKVLPLLPGRVALDGCGALADTALACSSLHFLPSAMLEEDARKRRSVAAQELGAASGRDVKVFILAGQLGQVLSHHAELFLLGCGEGRFESLLCLVPLAHAPTTRAVRFAVARETPLGALQEVWQEVAMVELPRLFQLSVRNGGAGLALPGKEKFLVEEEEEFLVINSWQREDADSARGDVSEDRLTLEQLLWVETVRALADTAPCAEVPVPALRLKLADEGLASAVDLLDGPAELGAGVPPDEAPRLASLAFLRQYATRAVLQEELLPRLLPSGAGTFRVFSAELTTREGSSPLRSLRPPKPRSLDDLFSDSPDFRKPSHFACGVDDENFPEGKDEDPLIRYDLTSVLLLCETSGFLLAFHCLQAQDPCSV</sequence>
<accession>A0A812IN59</accession>
<dbReference type="OrthoDB" id="291007at2759"/>
<dbReference type="AlphaFoldDB" id="A0A812IN59"/>
<name>A0A812IN59_9DINO</name>
<dbReference type="Proteomes" id="UP000604046">
    <property type="component" value="Unassembled WGS sequence"/>
</dbReference>
<protein>
    <submittedName>
        <fullName evidence="1">Uncharacterized protein</fullName>
    </submittedName>
</protein>
<proteinExistence type="predicted"/>
<gene>
    <name evidence="1" type="ORF">SNAT2548_LOCUS4994</name>
</gene>
<comment type="caution">
    <text evidence="1">The sequence shown here is derived from an EMBL/GenBank/DDBJ whole genome shotgun (WGS) entry which is preliminary data.</text>
</comment>
<evidence type="ECO:0000313" key="1">
    <source>
        <dbReference type="EMBL" id="CAE7042237.1"/>
    </source>
</evidence>
<organism evidence="1 2">
    <name type="scientific">Symbiodinium natans</name>
    <dbReference type="NCBI Taxonomy" id="878477"/>
    <lineage>
        <taxon>Eukaryota</taxon>
        <taxon>Sar</taxon>
        <taxon>Alveolata</taxon>
        <taxon>Dinophyceae</taxon>
        <taxon>Suessiales</taxon>
        <taxon>Symbiodiniaceae</taxon>
        <taxon>Symbiodinium</taxon>
    </lineage>
</organism>